<accession>A0A8S1XCF4</accession>
<keyword evidence="2" id="KW-1185">Reference proteome</keyword>
<name>A0A8S1XCF4_PAROT</name>
<protein>
    <submittedName>
        <fullName evidence="1">Uncharacterized protein</fullName>
    </submittedName>
</protein>
<evidence type="ECO:0000313" key="2">
    <source>
        <dbReference type="Proteomes" id="UP000683925"/>
    </source>
</evidence>
<sequence length="47" mass="5495">MAKLVHLFNLLKGQLVNPTSKMLEWWVSTLELMVLTQLRFTLPLLIN</sequence>
<evidence type="ECO:0000313" key="1">
    <source>
        <dbReference type="EMBL" id="CAD8198639.1"/>
    </source>
</evidence>
<reference evidence="1" key="1">
    <citation type="submission" date="2021-01" db="EMBL/GenBank/DDBJ databases">
        <authorList>
            <consortium name="Genoscope - CEA"/>
            <person name="William W."/>
        </authorList>
    </citation>
    <scope>NUCLEOTIDE SEQUENCE</scope>
</reference>
<organism evidence="1 2">
    <name type="scientific">Paramecium octaurelia</name>
    <dbReference type="NCBI Taxonomy" id="43137"/>
    <lineage>
        <taxon>Eukaryota</taxon>
        <taxon>Sar</taxon>
        <taxon>Alveolata</taxon>
        <taxon>Ciliophora</taxon>
        <taxon>Intramacronucleata</taxon>
        <taxon>Oligohymenophorea</taxon>
        <taxon>Peniculida</taxon>
        <taxon>Parameciidae</taxon>
        <taxon>Paramecium</taxon>
    </lineage>
</organism>
<dbReference type="EMBL" id="CAJJDP010000117">
    <property type="protein sequence ID" value="CAD8198639.1"/>
    <property type="molecule type" value="Genomic_DNA"/>
</dbReference>
<gene>
    <name evidence="1" type="ORF">POCTA_138.1.T1170110</name>
</gene>
<dbReference type="AlphaFoldDB" id="A0A8S1XCF4"/>
<comment type="caution">
    <text evidence="1">The sequence shown here is derived from an EMBL/GenBank/DDBJ whole genome shotgun (WGS) entry which is preliminary data.</text>
</comment>
<dbReference type="Proteomes" id="UP000683925">
    <property type="component" value="Unassembled WGS sequence"/>
</dbReference>
<proteinExistence type="predicted"/>